<dbReference type="InterPro" id="IPR000834">
    <property type="entry name" value="Peptidase_M14"/>
</dbReference>
<feature type="compositionally biased region" description="Low complexity" evidence="4">
    <location>
        <begin position="8"/>
        <end position="31"/>
    </location>
</feature>
<dbReference type="PANTHER" id="PTHR11705">
    <property type="entry name" value="PROTEASE FAMILY M14 CARBOXYPEPTIDASE A,B"/>
    <property type="match status" value="1"/>
</dbReference>
<dbReference type="SMART" id="SM00631">
    <property type="entry name" value="Zn_pept"/>
    <property type="match status" value="1"/>
</dbReference>
<dbReference type="Proteomes" id="UP001370348">
    <property type="component" value="Chromosome"/>
</dbReference>
<dbReference type="EMBL" id="CP089984">
    <property type="protein sequence ID" value="WXB13430.1"/>
    <property type="molecule type" value="Genomic_DNA"/>
</dbReference>
<keyword evidence="7" id="KW-1185">Reference proteome</keyword>
<sequence length="603" mass="67094">MGMTACQATAPQSPASTVPTSATSASSTEAAQGPGSLVTEAERSGFRRTGRYEEVERLCRAYERTYPNRARCVSFGTTPEGRPMLAIAASEDGVLSPEAARAKHRPVVFFQGGIHAGEIDGKDGGFLMLRELLDGKRLPGATKAVTAVFIPVLNVDGHERFAPNQRPNQRGPEEMGFRTNAQNFNINRDYLKAEVPETHAILRFLEAWDPVVYIDLHATDGAKFEHDVAIMIEPTAQVPGGLEAVARKLSDEVMARMKAAGHLPLHFYPSFRKTDDPTSGFAHMPPPPRFSQGYAALRNRIGILIETHSWRPHPHRVKTVHDFLAAFFDRARTDAEAWRKAADVADAADAHLAGLRVPLSYKVTESSHIIEFRGYAYQKRPSEVSGGSWTVYDESRPEIWRIPLFETLEPDVTAEAPKAGFVVPAAQAEWVGAKLRIHGLRYEVMKTARPAYPVVAYRADEVTYAPSSFESRTPVTVKGTWRSDTRDLPAGSLFVPIAQPRARLLLHLFEPQAPDSLVAWGFFNGAFERKEYMEDYVAEEEARKMLAANPALRTEFEARLKDPKFAADPKARLDFFYKRHPAWDERVNLVPIYKVATSPISGR</sequence>
<evidence type="ECO:0000256" key="4">
    <source>
        <dbReference type="SAM" id="MobiDB-lite"/>
    </source>
</evidence>
<evidence type="ECO:0000313" key="6">
    <source>
        <dbReference type="EMBL" id="WXB13430.1"/>
    </source>
</evidence>
<comment type="caution">
    <text evidence="3">Lacks conserved residue(s) required for the propagation of feature annotation.</text>
</comment>
<proteinExistence type="inferred from homology"/>
<protein>
    <submittedName>
        <fullName evidence="6">Peptidase M14</fullName>
    </submittedName>
</protein>
<evidence type="ECO:0000256" key="2">
    <source>
        <dbReference type="ARBA" id="ARBA00005988"/>
    </source>
</evidence>
<organism evidence="6 7">
    <name type="scientific">Pendulispora albinea</name>
    <dbReference type="NCBI Taxonomy" id="2741071"/>
    <lineage>
        <taxon>Bacteria</taxon>
        <taxon>Pseudomonadati</taxon>
        <taxon>Myxococcota</taxon>
        <taxon>Myxococcia</taxon>
        <taxon>Myxococcales</taxon>
        <taxon>Sorangiineae</taxon>
        <taxon>Pendulisporaceae</taxon>
        <taxon>Pendulispora</taxon>
    </lineage>
</organism>
<dbReference type="PROSITE" id="PS52035">
    <property type="entry name" value="PEPTIDASE_M14"/>
    <property type="match status" value="1"/>
</dbReference>
<dbReference type="RefSeq" id="WP_394823040.1">
    <property type="nucleotide sequence ID" value="NZ_CP089984.1"/>
</dbReference>
<name>A0ABZ2LRR5_9BACT</name>
<dbReference type="PANTHER" id="PTHR11705:SF145">
    <property type="entry name" value="PEPTIDASE M14 CARBOXYPEPTIDASE A DOMAIN-CONTAINING PROTEIN"/>
    <property type="match status" value="1"/>
</dbReference>
<dbReference type="SUPFAM" id="SSF53187">
    <property type="entry name" value="Zn-dependent exopeptidases"/>
    <property type="match status" value="1"/>
</dbReference>
<comment type="cofactor">
    <cofactor evidence="1">
        <name>Zn(2+)</name>
        <dbReference type="ChEBI" id="CHEBI:29105"/>
    </cofactor>
</comment>
<evidence type="ECO:0000256" key="3">
    <source>
        <dbReference type="PROSITE-ProRule" id="PRU01379"/>
    </source>
</evidence>
<dbReference type="Pfam" id="PF00246">
    <property type="entry name" value="Peptidase_M14"/>
    <property type="match status" value="1"/>
</dbReference>
<feature type="domain" description="Peptidase M14" evidence="5">
    <location>
        <begin position="48"/>
        <end position="304"/>
    </location>
</feature>
<dbReference type="Gene3D" id="3.40.630.10">
    <property type="entry name" value="Zn peptidases"/>
    <property type="match status" value="1"/>
</dbReference>
<comment type="similarity">
    <text evidence="2 3">Belongs to the peptidase M14 family.</text>
</comment>
<reference evidence="6 7" key="1">
    <citation type="submission" date="2021-12" db="EMBL/GenBank/DDBJ databases">
        <title>Discovery of the Pendulisporaceae a myxobacterial family with distinct sporulation behavior and unique specialized metabolism.</title>
        <authorList>
            <person name="Garcia R."/>
            <person name="Popoff A."/>
            <person name="Bader C.D."/>
            <person name="Loehr J."/>
            <person name="Walesch S."/>
            <person name="Walt C."/>
            <person name="Boldt J."/>
            <person name="Bunk B."/>
            <person name="Haeckl F.J.F.P.J."/>
            <person name="Gunesch A.P."/>
            <person name="Birkelbach J."/>
            <person name="Nuebel U."/>
            <person name="Pietschmann T."/>
            <person name="Bach T."/>
            <person name="Mueller R."/>
        </authorList>
    </citation>
    <scope>NUCLEOTIDE SEQUENCE [LARGE SCALE GENOMIC DNA]</scope>
    <source>
        <strain evidence="6 7">MSr11954</strain>
    </source>
</reference>
<evidence type="ECO:0000313" key="7">
    <source>
        <dbReference type="Proteomes" id="UP001370348"/>
    </source>
</evidence>
<evidence type="ECO:0000256" key="1">
    <source>
        <dbReference type="ARBA" id="ARBA00001947"/>
    </source>
</evidence>
<gene>
    <name evidence="6" type="ORF">LZC94_37000</name>
</gene>
<accession>A0ABZ2LRR5</accession>
<evidence type="ECO:0000259" key="5">
    <source>
        <dbReference type="PROSITE" id="PS52035"/>
    </source>
</evidence>
<feature type="region of interest" description="Disordered" evidence="4">
    <location>
        <begin position="1"/>
        <end position="44"/>
    </location>
</feature>